<comment type="pathway">
    <text evidence="1">Lipid metabolism.</text>
</comment>
<dbReference type="InterPro" id="IPR052351">
    <property type="entry name" value="Ornithine_N-alpha-AT"/>
</dbReference>
<organism evidence="11 12">
    <name type="scientific">Salipiger profundus</name>
    <dbReference type="NCBI Taxonomy" id="1229727"/>
    <lineage>
        <taxon>Bacteria</taxon>
        <taxon>Pseudomonadati</taxon>
        <taxon>Pseudomonadota</taxon>
        <taxon>Alphaproteobacteria</taxon>
        <taxon>Rhodobacterales</taxon>
        <taxon>Roseobacteraceae</taxon>
        <taxon>Salipiger</taxon>
    </lineage>
</organism>
<keyword evidence="4" id="KW-0443">Lipid metabolism</keyword>
<dbReference type="AlphaFoldDB" id="A0A1U7D8X9"/>
<evidence type="ECO:0000256" key="8">
    <source>
        <dbReference type="ARBA" id="ARBA00039866"/>
    </source>
</evidence>
<dbReference type="InterPro" id="IPR016181">
    <property type="entry name" value="Acyl_CoA_acyltransferase"/>
</dbReference>
<evidence type="ECO:0000313" key="11">
    <source>
        <dbReference type="EMBL" id="APX24621.1"/>
    </source>
</evidence>
<dbReference type="RefSeq" id="WP_083697857.1">
    <property type="nucleotide sequence ID" value="NZ_BMEW01000001.1"/>
</dbReference>
<comment type="function">
    <text evidence="9">Catalyzes the first step in the biosynthesis of ornithine lipids, which are phosphorus-free membrane lipids. Catalyzes the 3-hydroxyacyl-acyl carrier protein-dependent acylation of ornithine to form lyso-ornithine lipid (LOL).</text>
</comment>
<dbReference type="PANTHER" id="PTHR37323:SF1">
    <property type="entry name" value="L-ORNITHINE N(ALPHA)-ACYLTRANSFERASE"/>
    <property type="match status" value="1"/>
</dbReference>
<evidence type="ECO:0000256" key="7">
    <source>
        <dbReference type="ARBA" id="ARBA00039058"/>
    </source>
</evidence>
<keyword evidence="2" id="KW-0444">Lipid biosynthesis</keyword>
<dbReference type="SUPFAM" id="SSF55729">
    <property type="entry name" value="Acyl-CoA N-acyltransferases (Nat)"/>
    <property type="match status" value="1"/>
</dbReference>
<proteinExistence type="inferred from homology"/>
<keyword evidence="3" id="KW-0808">Transferase</keyword>
<reference evidence="11 12" key="1">
    <citation type="submission" date="2016-03" db="EMBL/GenBank/DDBJ databases">
        <title>Deep-sea bacteria in the southern Pacific.</title>
        <authorList>
            <person name="Tang K."/>
        </authorList>
    </citation>
    <scope>NUCLEOTIDE SEQUENCE [LARGE SCALE GENOMIC DNA]</scope>
    <source>
        <strain evidence="11 12">JLT2016</strain>
    </source>
</reference>
<keyword evidence="5" id="KW-0012">Acyltransferase</keyword>
<evidence type="ECO:0000256" key="1">
    <source>
        <dbReference type="ARBA" id="ARBA00005189"/>
    </source>
</evidence>
<evidence type="ECO:0000256" key="9">
    <source>
        <dbReference type="ARBA" id="ARBA00045724"/>
    </source>
</evidence>
<evidence type="ECO:0000313" key="12">
    <source>
        <dbReference type="Proteomes" id="UP000186559"/>
    </source>
</evidence>
<dbReference type="EC" id="2.3.2.30" evidence="7"/>
<evidence type="ECO:0000256" key="10">
    <source>
        <dbReference type="ARBA" id="ARBA00047785"/>
    </source>
</evidence>
<sequence>MQARPSTDAAGTERSELLRRGRYRARHAVPDEIPAAQALRGQAFFGPDGPPDIDRFDSLCRHVLIEDTAESALVACFRYLWLGDGAAITDSYSAQYYDLHRLAAFDGPAMELGRFCLRPGSNDPDILRLAWAAITALVDRGGARLLFGCASFAGTNPERYAPAFAHLRGRHLAPEAWRVGEKAPERVGFPQTGADARAAMRLIPPLLRTYLGMGGWVSDHAVVDREMNTLHVFTAVEVAAIPPARARALRAIAG</sequence>
<dbReference type="PANTHER" id="PTHR37323">
    <property type="entry name" value="GCN5-RELATED N-ACETYLTRANSFERASE"/>
    <property type="match status" value="1"/>
</dbReference>
<dbReference type="Proteomes" id="UP000186559">
    <property type="component" value="Chromosome"/>
</dbReference>
<dbReference type="OrthoDB" id="9787072at2"/>
<dbReference type="EMBL" id="CP014796">
    <property type="protein sequence ID" value="APX24621.1"/>
    <property type="molecule type" value="Genomic_DNA"/>
</dbReference>
<dbReference type="Pfam" id="PF13444">
    <property type="entry name" value="Acetyltransf_5"/>
    <property type="match status" value="1"/>
</dbReference>
<comment type="similarity">
    <text evidence="6">Belongs to the acetyltransferase family. OlsB subfamily.</text>
</comment>
<dbReference type="KEGG" id="tpro:Ga0080559_TMP3825"/>
<evidence type="ECO:0000256" key="3">
    <source>
        <dbReference type="ARBA" id="ARBA00022679"/>
    </source>
</evidence>
<evidence type="ECO:0000256" key="6">
    <source>
        <dbReference type="ARBA" id="ARBA00038095"/>
    </source>
</evidence>
<evidence type="ECO:0000256" key="2">
    <source>
        <dbReference type="ARBA" id="ARBA00022516"/>
    </source>
</evidence>
<accession>A0A1U7D8X9</accession>
<evidence type="ECO:0000256" key="4">
    <source>
        <dbReference type="ARBA" id="ARBA00023098"/>
    </source>
</evidence>
<dbReference type="STRING" id="1229727.Ga0080559_TMP3825"/>
<dbReference type="Gene3D" id="3.40.630.30">
    <property type="match status" value="1"/>
</dbReference>
<dbReference type="GO" id="GO:0006629">
    <property type="term" value="P:lipid metabolic process"/>
    <property type="evidence" value="ECO:0007669"/>
    <property type="project" value="UniProtKB-KW"/>
</dbReference>
<name>A0A1U7D8X9_9RHOB</name>
<keyword evidence="12" id="KW-1185">Reference proteome</keyword>
<evidence type="ECO:0000256" key="5">
    <source>
        <dbReference type="ARBA" id="ARBA00023315"/>
    </source>
</evidence>
<comment type="catalytic activity">
    <reaction evidence="10">
        <text>a (3R)-hydroxyacyl-[ACP] + L-ornithine = a lyso-ornithine lipid + holo-[ACP] + H(+)</text>
        <dbReference type="Rhea" id="RHEA:20633"/>
        <dbReference type="Rhea" id="RHEA-COMP:9685"/>
        <dbReference type="Rhea" id="RHEA-COMP:9945"/>
        <dbReference type="ChEBI" id="CHEBI:15378"/>
        <dbReference type="ChEBI" id="CHEBI:46911"/>
        <dbReference type="ChEBI" id="CHEBI:64479"/>
        <dbReference type="ChEBI" id="CHEBI:78827"/>
        <dbReference type="ChEBI" id="CHEBI:138482"/>
        <dbReference type="EC" id="2.3.2.30"/>
    </reaction>
    <physiologicalReaction direction="left-to-right" evidence="10">
        <dbReference type="Rhea" id="RHEA:20634"/>
    </physiologicalReaction>
</comment>
<gene>
    <name evidence="11" type="ORF">Ga0080559_TMP3825</name>
</gene>
<dbReference type="GO" id="GO:0043810">
    <property type="term" value="F:ornithine-acyl [acyl carrier protein] N-acyltransferase activity"/>
    <property type="evidence" value="ECO:0007669"/>
    <property type="project" value="UniProtKB-EC"/>
</dbReference>
<protein>
    <recommendedName>
        <fullName evidence="8">L-ornithine N(alpha)-acyltransferase</fullName>
        <ecNumber evidence="7">2.3.2.30</ecNumber>
    </recommendedName>
</protein>